<keyword evidence="2" id="KW-0472">Membrane</keyword>
<evidence type="ECO:0008006" key="6">
    <source>
        <dbReference type="Google" id="ProtNLM"/>
    </source>
</evidence>
<feature type="region of interest" description="Disordered" evidence="1">
    <location>
        <begin position="610"/>
        <end position="720"/>
    </location>
</feature>
<keyword evidence="2" id="KW-0812">Transmembrane</keyword>
<feature type="transmembrane region" description="Helical" evidence="2">
    <location>
        <begin position="355"/>
        <end position="376"/>
    </location>
</feature>
<dbReference type="RefSeq" id="WP_042748804.1">
    <property type="nucleotide sequence ID" value="NZ_AZSI01000161.1"/>
</dbReference>
<feature type="region of interest" description="Disordered" evidence="1">
    <location>
        <begin position="549"/>
        <end position="598"/>
    </location>
</feature>
<feature type="transmembrane region" description="Helical" evidence="2">
    <location>
        <begin position="183"/>
        <end position="200"/>
    </location>
</feature>
<sequence length="720" mass="80646">MKKKMLLFVGLFAFLSVLALHTYADSSGFTPPSTPVFSISDNKNNSKDDSKNSSNDTSNKKDSSNTGNSGLINPPIADNMNDYGDASSPSTVVDEAKNEEARKDIDNYTSYMYASDKVVILPSFTAGIQMVFIRSQFFVTKTIYQFVNFVNQGLNGNSILSDWRASVFQTAQTIYGKFMSPELLPIVAMGLFLTLLYYFLHKQMMQGIRKVLLIIALSTFFVYGGNSLVTKVHDAMNDVTTSVVKTISVAGVSGTDKNDLFTTMVKIPFLYLNFDNVKIDKDGKINIKQSDIDRLLTSDDDNDSIKKIQEDLKDKHLTFKKLGDKFLTALASVFNALLLGAIYLFFSIFSFFMDFFFIILVFILPFAAIASFFPRFEQTMIKWGKTSFGVLILSGLGVFGTALIGLFDGIVSLALSSLLGSNYFFITLVKIGLYIFVYIKRKQIIRIFSSHHMGQGKFTGRMDNMLSNAKSKAMGTLKAPVLAGVTGGVTAGMLAGKFAKDKFTAGTGSVRHGWDNQHYNKTLDKLQKKGSDSEKGQKLNQREEKLREKMNKRQGKFNQSENTKRSKFREAFDKQRLRKNTEAYNNLQNKRNGKREGIKNMYDATNARAEEFLKNKPNSTNDKKSKSETLDKVDPMMKNKSKSADTIKPSINKNVINENNKNNSSASPIIAENAGKPKVLYGKNIPEGIKKPQQKKKEPWEKDNDNPFTQKIPDNPFVIK</sequence>
<feature type="transmembrane region" description="Helical" evidence="2">
    <location>
        <begin position="326"/>
        <end position="349"/>
    </location>
</feature>
<feature type="compositionally biased region" description="Basic and acidic residues" evidence="1">
    <location>
        <begin position="621"/>
        <end position="645"/>
    </location>
</feature>
<feature type="transmembrane region" description="Helical" evidence="2">
    <location>
        <begin position="388"/>
        <end position="415"/>
    </location>
</feature>
<gene>
    <name evidence="4" type="ORF">U725_02295</name>
</gene>
<evidence type="ECO:0000256" key="2">
    <source>
        <dbReference type="SAM" id="Phobius"/>
    </source>
</evidence>
<name>A0A084A7Y4_LACLC</name>
<feature type="transmembrane region" description="Helical" evidence="2">
    <location>
        <begin position="421"/>
        <end position="439"/>
    </location>
</feature>
<feature type="compositionally biased region" description="Basic and acidic residues" evidence="1">
    <location>
        <begin position="695"/>
        <end position="705"/>
    </location>
</feature>
<accession>A0A084A7Y4</accession>
<comment type="caution">
    <text evidence="4">The sequence shown here is derived from an EMBL/GenBank/DDBJ whole genome shotgun (WGS) entry which is preliminary data.</text>
</comment>
<dbReference type="PATRIC" id="fig|1415168.3.peg.2355"/>
<dbReference type="Proteomes" id="UP000028401">
    <property type="component" value="Unassembled WGS sequence"/>
</dbReference>
<feature type="chain" id="PRO_5039340733" description="Metal-dependent phosphohydrolase" evidence="3">
    <location>
        <begin position="20"/>
        <end position="720"/>
    </location>
</feature>
<dbReference type="EMBL" id="AZSI01000161">
    <property type="protein sequence ID" value="KEY61413.1"/>
    <property type="molecule type" value="Genomic_DNA"/>
</dbReference>
<feature type="signal peptide" evidence="3">
    <location>
        <begin position="1"/>
        <end position="19"/>
    </location>
</feature>
<dbReference type="AlphaFoldDB" id="A0A084A7Y4"/>
<feature type="compositionally biased region" description="Basic and acidic residues" evidence="1">
    <location>
        <begin position="562"/>
        <end position="581"/>
    </location>
</feature>
<feature type="compositionally biased region" description="Low complexity" evidence="1">
    <location>
        <begin position="650"/>
        <end position="667"/>
    </location>
</feature>
<reference evidence="4 5" key="1">
    <citation type="submission" date="2014-06" db="EMBL/GenBank/DDBJ databases">
        <title>Draft genome sequence of the putrescine producing strain Lactococcus lactis subsp cremoris GE214.</title>
        <authorList>
            <person name="Ladero V."/>
            <person name="Linares D.M."/>
            <person name="del Rio B."/>
            <person name="Mayo B."/>
            <person name="Martin M.C."/>
            <person name="Fernandez M."/>
            <person name="Alvarez M.A."/>
        </authorList>
    </citation>
    <scope>NUCLEOTIDE SEQUENCE [LARGE SCALE GENOMIC DNA]</scope>
    <source>
        <strain evidence="4 5">GE214</strain>
    </source>
</reference>
<evidence type="ECO:0000256" key="1">
    <source>
        <dbReference type="SAM" id="MobiDB-lite"/>
    </source>
</evidence>
<evidence type="ECO:0000256" key="3">
    <source>
        <dbReference type="SAM" id="SignalP"/>
    </source>
</evidence>
<keyword evidence="2" id="KW-1133">Transmembrane helix</keyword>
<organism evidence="4 5">
    <name type="scientific">Lactococcus cremoris subsp. cremoris GE214</name>
    <dbReference type="NCBI Taxonomy" id="1415168"/>
    <lineage>
        <taxon>Bacteria</taxon>
        <taxon>Bacillati</taxon>
        <taxon>Bacillota</taxon>
        <taxon>Bacilli</taxon>
        <taxon>Lactobacillales</taxon>
        <taxon>Streptococcaceae</taxon>
        <taxon>Lactococcus</taxon>
        <taxon>Lactococcus cremoris subsp. cremoris</taxon>
    </lineage>
</organism>
<evidence type="ECO:0000313" key="4">
    <source>
        <dbReference type="EMBL" id="KEY61413.1"/>
    </source>
</evidence>
<keyword evidence="3" id="KW-0732">Signal</keyword>
<feature type="region of interest" description="Disordered" evidence="1">
    <location>
        <begin position="35"/>
        <end position="75"/>
    </location>
</feature>
<proteinExistence type="predicted"/>
<evidence type="ECO:0000313" key="5">
    <source>
        <dbReference type="Proteomes" id="UP000028401"/>
    </source>
</evidence>
<protein>
    <recommendedName>
        <fullName evidence="6">Metal-dependent phosphohydrolase</fullName>
    </recommendedName>
</protein>